<organism evidence="1 2">
    <name type="scientific">Xiphophorus maculatus</name>
    <name type="common">Southern platyfish</name>
    <name type="synonym">Platypoecilus maculatus</name>
    <dbReference type="NCBI Taxonomy" id="8083"/>
    <lineage>
        <taxon>Eukaryota</taxon>
        <taxon>Metazoa</taxon>
        <taxon>Chordata</taxon>
        <taxon>Craniata</taxon>
        <taxon>Vertebrata</taxon>
        <taxon>Euteleostomi</taxon>
        <taxon>Actinopterygii</taxon>
        <taxon>Neopterygii</taxon>
        <taxon>Teleostei</taxon>
        <taxon>Neoteleostei</taxon>
        <taxon>Acanthomorphata</taxon>
        <taxon>Ovalentaria</taxon>
        <taxon>Atherinomorphae</taxon>
        <taxon>Cyprinodontiformes</taxon>
        <taxon>Poeciliidae</taxon>
        <taxon>Poeciliinae</taxon>
        <taxon>Xiphophorus</taxon>
    </lineage>
</organism>
<dbReference type="Proteomes" id="UP000002852">
    <property type="component" value="Unassembled WGS sequence"/>
</dbReference>
<reference evidence="2" key="1">
    <citation type="submission" date="2012-01" db="EMBL/GenBank/DDBJ databases">
        <authorList>
            <person name="Walter R."/>
            <person name="Schartl M."/>
            <person name="Warren W."/>
        </authorList>
    </citation>
    <scope>NUCLEOTIDE SEQUENCE [LARGE SCALE GENOMIC DNA]</scope>
    <source>
        <strain evidence="2">JP 163 A</strain>
    </source>
</reference>
<reference evidence="1" key="4">
    <citation type="submission" date="2025-09" db="UniProtKB">
        <authorList>
            <consortium name="Ensembl"/>
        </authorList>
    </citation>
    <scope>IDENTIFICATION</scope>
    <source>
        <strain evidence="1">JP 163 A</strain>
    </source>
</reference>
<evidence type="ECO:0000313" key="2">
    <source>
        <dbReference type="Proteomes" id="UP000002852"/>
    </source>
</evidence>
<proteinExistence type="predicted"/>
<dbReference type="InParanoid" id="A0A3B5RC31"/>
<evidence type="ECO:0000313" key="1">
    <source>
        <dbReference type="Ensembl" id="ENSXMAP00000040559.1"/>
    </source>
</evidence>
<reference evidence="1" key="3">
    <citation type="submission" date="2025-08" db="UniProtKB">
        <authorList>
            <consortium name="Ensembl"/>
        </authorList>
    </citation>
    <scope>IDENTIFICATION</scope>
    <source>
        <strain evidence="1">JP 163 A</strain>
    </source>
</reference>
<dbReference type="GeneTree" id="ENSGT00940000167132"/>
<evidence type="ECO:0008006" key="3">
    <source>
        <dbReference type="Google" id="ProtNLM"/>
    </source>
</evidence>
<protein>
    <recommendedName>
        <fullName evidence="3">Calmodulin binding transcription activator 1</fullName>
    </recommendedName>
</protein>
<name>A0A3B5RC31_XIPMA</name>
<reference evidence="2" key="2">
    <citation type="journal article" date="2013" name="Nat. Genet.">
        <title>The genome of the platyfish, Xiphophorus maculatus, provides insights into evolutionary adaptation and several complex traits.</title>
        <authorList>
            <person name="Schartl M."/>
            <person name="Walter R.B."/>
            <person name="Shen Y."/>
            <person name="Garcia T."/>
            <person name="Catchen J."/>
            <person name="Amores A."/>
            <person name="Braasch I."/>
            <person name="Chalopin D."/>
            <person name="Volff J.N."/>
            <person name="Lesch K.P."/>
            <person name="Bisazza A."/>
            <person name="Minx P."/>
            <person name="Hillier L."/>
            <person name="Wilson R.K."/>
            <person name="Fuerstenberg S."/>
            <person name="Boore J."/>
            <person name="Searle S."/>
            <person name="Postlethwait J.H."/>
            <person name="Warren W.C."/>
        </authorList>
    </citation>
    <scope>NUCLEOTIDE SEQUENCE [LARGE SCALE GENOMIC DNA]</scope>
    <source>
        <strain evidence="2">JP 163 A</strain>
    </source>
</reference>
<keyword evidence="2" id="KW-1185">Reference proteome</keyword>
<sequence length="94" mass="10684">RSLARLGELIYTTFCICGTSKNCRTAALEDWNEHGHLKIYLPKKLLECLPKCTSLPKERHRWNTNEVRTPLLISPASTKSISAWSSFIALVNLQ</sequence>
<accession>A0A3B5RC31</accession>
<dbReference type="AlphaFoldDB" id="A0A3B5RC31"/>
<dbReference type="Ensembl" id="ENSXMAT00000022959.1">
    <property type="protein sequence ID" value="ENSXMAP00000040559.1"/>
    <property type="gene ID" value="ENSXMAG00000025080.1"/>
</dbReference>